<accession>A0A5B7DZ49</accession>
<dbReference type="OrthoDB" id="3936150at2759"/>
<keyword evidence="1" id="KW-1133">Transmembrane helix</keyword>
<name>A0A5B7DZ49_PORTR</name>
<keyword evidence="1" id="KW-0472">Membrane</keyword>
<proteinExistence type="predicted"/>
<keyword evidence="1" id="KW-0812">Transmembrane</keyword>
<dbReference type="EMBL" id="VSRR010001573">
    <property type="protein sequence ID" value="MPC26226.1"/>
    <property type="molecule type" value="Genomic_DNA"/>
</dbReference>
<sequence length="104" mass="11859">MGGVLQVLEEVGDSGQYQRLLYWLYVVPINFLIPWVPLAVIFMTSTPDHWCHVPGRPNQHPHTYSTPYTEYTVPYRLWHSLTLTSVFADLALGNVCQTLANPNT</sequence>
<evidence type="ECO:0000313" key="3">
    <source>
        <dbReference type="Proteomes" id="UP000324222"/>
    </source>
</evidence>
<evidence type="ECO:0000256" key="1">
    <source>
        <dbReference type="SAM" id="Phobius"/>
    </source>
</evidence>
<comment type="caution">
    <text evidence="2">The sequence shown here is derived from an EMBL/GenBank/DDBJ whole genome shotgun (WGS) entry which is preliminary data.</text>
</comment>
<organism evidence="2 3">
    <name type="scientific">Portunus trituberculatus</name>
    <name type="common">Swimming crab</name>
    <name type="synonym">Neptunus trituberculatus</name>
    <dbReference type="NCBI Taxonomy" id="210409"/>
    <lineage>
        <taxon>Eukaryota</taxon>
        <taxon>Metazoa</taxon>
        <taxon>Ecdysozoa</taxon>
        <taxon>Arthropoda</taxon>
        <taxon>Crustacea</taxon>
        <taxon>Multicrustacea</taxon>
        <taxon>Malacostraca</taxon>
        <taxon>Eumalacostraca</taxon>
        <taxon>Eucarida</taxon>
        <taxon>Decapoda</taxon>
        <taxon>Pleocyemata</taxon>
        <taxon>Brachyura</taxon>
        <taxon>Eubrachyura</taxon>
        <taxon>Portunoidea</taxon>
        <taxon>Portunidae</taxon>
        <taxon>Portuninae</taxon>
        <taxon>Portunus</taxon>
    </lineage>
</organism>
<keyword evidence="3" id="KW-1185">Reference proteome</keyword>
<reference evidence="2 3" key="1">
    <citation type="submission" date="2019-05" db="EMBL/GenBank/DDBJ databases">
        <title>Another draft genome of Portunus trituberculatus and its Hox gene families provides insights of decapod evolution.</title>
        <authorList>
            <person name="Jeong J.-H."/>
            <person name="Song I."/>
            <person name="Kim S."/>
            <person name="Choi T."/>
            <person name="Kim D."/>
            <person name="Ryu S."/>
            <person name="Kim W."/>
        </authorList>
    </citation>
    <scope>NUCLEOTIDE SEQUENCE [LARGE SCALE GENOMIC DNA]</scope>
    <source>
        <tissue evidence="2">Muscle</tissue>
    </source>
</reference>
<gene>
    <name evidence="2" type="ORF">E2C01_019360</name>
</gene>
<evidence type="ECO:0000313" key="2">
    <source>
        <dbReference type="EMBL" id="MPC26226.1"/>
    </source>
</evidence>
<protein>
    <submittedName>
        <fullName evidence="2">Uncharacterized protein</fullName>
    </submittedName>
</protein>
<dbReference type="Proteomes" id="UP000324222">
    <property type="component" value="Unassembled WGS sequence"/>
</dbReference>
<feature type="transmembrane region" description="Helical" evidence="1">
    <location>
        <begin position="20"/>
        <end position="42"/>
    </location>
</feature>
<dbReference type="AlphaFoldDB" id="A0A5B7DZ49"/>